<dbReference type="AlphaFoldDB" id="A0A388KP39"/>
<keyword evidence="2" id="KW-1185">Reference proteome</keyword>
<gene>
    <name evidence="1" type="ORF">CBR_g10770</name>
</gene>
<dbReference type="Proteomes" id="UP000265515">
    <property type="component" value="Unassembled WGS sequence"/>
</dbReference>
<dbReference type="EMBL" id="BFEA01000154">
    <property type="protein sequence ID" value="GBG71830.1"/>
    <property type="molecule type" value="Genomic_DNA"/>
</dbReference>
<comment type="caution">
    <text evidence="1">The sequence shown here is derived from an EMBL/GenBank/DDBJ whole genome shotgun (WGS) entry which is preliminary data.</text>
</comment>
<accession>A0A388KP39</accession>
<dbReference type="Gramene" id="GBG71830">
    <property type="protein sequence ID" value="GBG71830"/>
    <property type="gene ID" value="CBR_g10770"/>
</dbReference>
<reference evidence="1 2" key="1">
    <citation type="journal article" date="2018" name="Cell">
        <title>The Chara Genome: Secondary Complexity and Implications for Plant Terrestrialization.</title>
        <authorList>
            <person name="Nishiyama T."/>
            <person name="Sakayama H."/>
            <person name="Vries J.D."/>
            <person name="Buschmann H."/>
            <person name="Saint-Marcoux D."/>
            <person name="Ullrich K.K."/>
            <person name="Haas F.B."/>
            <person name="Vanderstraeten L."/>
            <person name="Becker D."/>
            <person name="Lang D."/>
            <person name="Vosolsobe S."/>
            <person name="Rombauts S."/>
            <person name="Wilhelmsson P.K.I."/>
            <person name="Janitza P."/>
            <person name="Kern R."/>
            <person name="Heyl A."/>
            <person name="Rumpler F."/>
            <person name="Villalobos L.I.A.C."/>
            <person name="Clay J.M."/>
            <person name="Skokan R."/>
            <person name="Toyoda A."/>
            <person name="Suzuki Y."/>
            <person name="Kagoshima H."/>
            <person name="Schijlen E."/>
            <person name="Tajeshwar N."/>
            <person name="Catarino B."/>
            <person name="Hetherington A.J."/>
            <person name="Saltykova A."/>
            <person name="Bonnot C."/>
            <person name="Breuninger H."/>
            <person name="Symeonidi A."/>
            <person name="Radhakrishnan G.V."/>
            <person name="Van Nieuwerburgh F."/>
            <person name="Deforce D."/>
            <person name="Chang C."/>
            <person name="Karol K.G."/>
            <person name="Hedrich R."/>
            <person name="Ulvskov P."/>
            <person name="Glockner G."/>
            <person name="Delwiche C.F."/>
            <person name="Petrasek J."/>
            <person name="Van de Peer Y."/>
            <person name="Friml J."/>
            <person name="Beilby M."/>
            <person name="Dolan L."/>
            <person name="Kohara Y."/>
            <person name="Sugano S."/>
            <person name="Fujiyama A."/>
            <person name="Delaux P.-M."/>
            <person name="Quint M."/>
            <person name="TheiBen G."/>
            <person name="Hagemann M."/>
            <person name="Harholt J."/>
            <person name="Dunand C."/>
            <person name="Zachgo S."/>
            <person name="Langdale J."/>
            <person name="Maumus F."/>
            <person name="Straeten D.V.D."/>
            <person name="Gould S.B."/>
            <person name="Rensing S.A."/>
        </authorList>
    </citation>
    <scope>NUCLEOTIDE SEQUENCE [LARGE SCALE GENOMIC DNA]</scope>
    <source>
        <strain evidence="1 2">S276</strain>
    </source>
</reference>
<evidence type="ECO:0000313" key="1">
    <source>
        <dbReference type="EMBL" id="GBG71830.1"/>
    </source>
</evidence>
<sequence length="118" mass="13521">MLPGIIYWRKHSSIHRTAMTSSVEDIVNSMVISKCADCVVQTMMLTCIRRRLVRLSKVAPKLRSQEEDGAQSIFLNLRTRLKPKITQQIKFGIKKLKSQCQISKNQLHLAHGSRHGHE</sequence>
<protein>
    <submittedName>
        <fullName evidence="1">Uncharacterized protein</fullName>
    </submittedName>
</protein>
<name>A0A388KP39_CHABU</name>
<organism evidence="1 2">
    <name type="scientific">Chara braunii</name>
    <name type="common">Braun's stonewort</name>
    <dbReference type="NCBI Taxonomy" id="69332"/>
    <lineage>
        <taxon>Eukaryota</taxon>
        <taxon>Viridiplantae</taxon>
        <taxon>Streptophyta</taxon>
        <taxon>Charophyceae</taxon>
        <taxon>Charales</taxon>
        <taxon>Characeae</taxon>
        <taxon>Chara</taxon>
    </lineage>
</organism>
<evidence type="ECO:0000313" key="2">
    <source>
        <dbReference type="Proteomes" id="UP000265515"/>
    </source>
</evidence>
<proteinExistence type="predicted"/>